<evidence type="ECO:0000256" key="1">
    <source>
        <dbReference type="SAM" id="MobiDB-lite"/>
    </source>
</evidence>
<dbReference type="InterPro" id="IPR016024">
    <property type="entry name" value="ARM-type_fold"/>
</dbReference>
<feature type="region of interest" description="Disordered" evidence="1">
    <location>
        <begin position="39"/>
        <end position="59"/>
    </location>
</feature>
<gene>
    <name evidence="2" type="ORF">TRFO_07218</name>
</gene>
<dbReference type="EMBL" id="MLAK01000871">
    <property type="protein sequence ID" value="OHT02359.1"/>
    <property type="molecule type" value="Genomic_DNA"/>
</dbReference>
<evidence type="ECO:0000313" key="3">
    <source>
        <dbReference type="Proteomes" id="UP000179807"/>
    </source>
</evidence>
<dbReference type="AlphaFoldDB" id="A0A1J4JTB5"/>
<dbReference type="GO" id="GO:0019888">
    <property type="term" value="F:protein phosphatase regulator activity"/>
    <property type="evidence" value="ECO:0007669"/>
    <property type="project" value="InterPro"/>
</dbReference>
<dbReference type="Proteomes" id="UP000179807">
    <property type="component" value="Unassembled WGS sequence"/>
</dbReference>
<dbReference type="GO" id="GO:0000159">
    <property type="term" value="C:protein phosphatase type 2A complex"/>
    <property type="evidence" value="ECO:0007669"/>
    <property type="project" value="InterPro"/>
</dbReference>
<protein>
    <submittedName>
        <fullName evidence="2">Phosphoprotein phosphatase</fullName>
    </submittedName>
</protein>
<keyword evidence="3" id="KW-1185">Reference proteome</keyword>
<dbReference type="InterPro" id="IPR002554">
    <property type="entry name" value="PP2A_B56"/>
</dbReference>
<feature type="region of interest" description="Disordered" evidence="1">
    <location>
        <begin position="513"/>
        <end position="549"/>
    </location>
</feature>
<sequence>MLTRYKGHGPSIFSLYKRSHSSSILSKLGYLTNKSNQLKPLKESKPVDPNPNSNEDPIADVGIPATTIMSIPLVHYKHHQDIVMKDCPPISIPIKKELLFQKLELCSVLCDFTDPDVDQDAKKIKTNNLQEIDNLFSDDSIFQTLTNEMLDEIFKMININLFRGIPSTDPKYLIFDDEPPIVEINWPHLQFVYSILLKLQKNLPKDSHLNLDYLKKIYTLLEAPDINERSCVLDFMKKFIEVYPDKLDPIFHHFEAIVREYVDRIISPFPIIPILSLYLEVLKKPNHDKKLTTHFFNTAVIPLISSQHIVSFYSYLVEIFNIFIEEDISYIHVIIKRLVRVFPESCPSKQQLFIALINSTTGKLSPKAVEDFEKIGPIVFQLYANVANSSHAKIVQASLKIWSDVNIIPMIMDNTAVIFPIIFPSVHNVMKNHWNQQARNAALDAMTSMHDYDPFVFDTLSQSQQNGTLDSKSSQQIPKHRNWALIARVAARQDTSMNLARILADIQIKFTEVTPQPEQKKKGKRAQSKQSSGPKILSPQSSANFKIRP</sequence>
<evidence type="ECO:0000313" key="2">
    <source>
        <dbReference type="EMBL" id="OHT02359.1"/>
    </source>
</evidence>
<feature type="compositionally biased region" description="Polar residues" evidence="1">
    <location>
        <begin position="528"/>
        <end position="549"/>
    </location>
</feature>
<dbReference type="Gene3D" id="1.25.10.10">
    <property type="entry name" value="Leucine-rich Repeat Variant"/>
    <property type="match status" value="1"/>
</dbReference>
<name>A0A1J4JTB5_9EUKA</name>
<comment type="caution">
    <text evidence="2">The sequence shown here is derived from an EMBL/GenBank/DDBJ whole genome shotgun (WGS) entry which is preliminary data.</text>
</comment>
<dbReference type="VEuPathDB" id="TrichDB:TRFO_07218"/>
<dbReference type="PANTHER" id="PTHR10257">
    <property type="entry name" value="SERINE/THREONINE PROTEIN PHOSPHATASE 2A PP2A REGULATORY SUBUNIT B"/>
    <property type="match status" value="1"/>
</dbReference>
<dbReference type="InterPro" id="IPR011989">
    <property type="entry name" value="ARM-like"/>
</dbReference>
<dbReference type="SUPFAM" id="SSF48371">
    <property type="entry name" value="ARM repeat"/>
    <property type="match status" value="1"/>
</dbReference>
<proteinExistence type="predicted"/>
<dbReference type="GeneID" id="94828257"/>
<dbReference type="PANTHER" id="PTHR10257:SF3">
    <property type="entry name" value="SERINE_THREONINE-PROTEIN PHOSPHATASE 2A 56 KDA REGULATORY SUBUNIT GAMMA ISOFORM"/>
    <property type="match status" value="1"/>
</dbReference>
<dbReference type="FunFam" id="1.25.10.10:FF:000331">
    <property type="entry name" value="Phosphoprotein phosphatase, putative"/>
    <property type="match status" value="1"/>
</dbReference>
<dbReference type="RefSeq" id="XP_068355495.1">
    <property type="nucleotide sequence ID" value="XM_068493553.1"/>
</dbReference>
<accession>A0A1J4JTB5</accession>
<dbReference type="OrthoDB" id="10264446at2759"/>
<dbReference type="Pfam" id="PF01603">
    <property type="entry name" value="B56"/>
    <property type="match status" value="1"/>
</dbReference>
<dbReference type="GO" id="GO:0007165">
    <property type="term" value="P:signal transduction"/>
    <property type="evidence" value="ECO:0007669"/>
    <property type="project" value="InterPro"/>
</dbReference>
<reference evidence="2" key="1">
    <citation type="submission" date="2016-10" db="EMBL/GenBank/DDBJ databases">
        <authorList>
            <person name="Benchimol M."/>
            <person name="Almeida L.G."/>
            <person name="Vasconcelos A.T."/>
            <person name="Perreira-Neves A."/>
            <person name="Rosa I.A."/>
            <person name="Tasca T."/>
            <person name="Bogo M.R."/>
            <person name="de Souza W."/>
        </authorList>
    </citation>
    <scope>NUCLEOTIDE SEQUENCE [LARGE SCALE GENOMIC DNA]</scope>
    <source>
        <strain evidence="2">K</strain>
    </source>
</reference>
<organism evidence="2 3">
    <name type="scientific">Tritrichomonas foetus</name>
    <dbReference type="NCBI Taxonomy" id="1144522"/>
    <lineage>
        <taxon>Eukaryota</taxon>
        <taxon>Metamonada</taxon>
        <taxon>Parabasalia</taxon>
        <taxon>Tritrichomonadida</taxon>
        <taxon>Tritrichomonadidae</taxon>
        <taxon>Tritrichomonas</taxon>
    </lineage>
</organism>